<name>A0A1V0N4B7_9ARCH</name>
<keyword evidence="1" id="KW-0812">Transmembrane</keyword>
<evidence type="ECO:0000313" key="3">
    <source>
        <dbReference type="EMBL" id="ARD84929.1"/>
    </source>
</evidence>
<keyword evidence="4" id="KW-1185">Reference proteome</keyword>
<sequence>MVNIPKSTSYLLKMNAIHLGTNYLWISYESYILPIELLSYNKSSLFLGIIAFIGTALGVFIGLFFGTLSDKYNFGWGRRGPYIMAGAIFIVLSMFLNQLLTITLAGVLLGYIMIQISSNVAVGAYQPLYADILGEDQRGKGSGIGGIFRLLGSMMGYGITGFLIDTPYRQYVIVLITVVVVVTALLSTNTIKKSDLIIKRKKPGITKLFMDMFNLKNGLKNYIYVVVGSFMVFSGVIGLSFFELYFFKYILHYANPAYYVSIAGIVVLITSAFASFVFGVLSDKIGRKKILVYITVIGGIAMILIPEFEKFVYFLILGSIIGMSYGIFMSVSDALASDMAPGEETGKYMGYYNMATGGASSVSPLIYGLILYFSSSYSLGFRYVFYAAGGFFFIGFAMFYKILKD</sequence>
<organism evidence="3 4">
    <name type="scientific">Ferroplasma acidiphilum</name>
    <dbReference type="NCBI Taxonomy" id="74969"/>
    <lineage>
        <taxon>Archaea</taxon>
        <taxon>Methanobacteriati</taxon>
        <taxon>Thermoplasmatota</taxon>
        <taxon>Thermoplasmata</taxon>
        <taxon>Thermoplasmatales</taxon>
        <taxon>Ferroplasmaceae</taxon>
        <taxon>Ferroplasma</taxon>
    </lineage>
</organism>
<gene>
    <name evidence="3" type="ORF">FAD_1048</name>
</gene>
<dbReference type="PROSITE" id="PS50850">
    <property type="entry name" value="MFS"/>
    <property type="match status" value="1"/>
</dbReference>
<dbReference type="Proteomes" id="UP000192050">
    <property type="component" value="Chromosome"/>
</dbReference>
<dbReference type="GeneID" id="16024266"/>
<proteinExistence type="predicted"/>
<accession>A0A1V0N4B7</accession>
<dbReference type="InterPro" id="IPR011701">
    <property type="entry name" value="MFS"/>
</dbReference>
<dbReference type="OrthoDB" id="117970at2157"/>
<feature type="transmembrane region" description="Helical" evidence="1">
    <location>
        <begin position="102"/>
        <end position="125"/>
    </location>
</feature>
<dbReference type="PANTHER" id="PTHR23528:SF1">
    <property type="entry name" value="MAJOR FACILITATOR SUPERFAMILY (MFS) PROFILE DOMAIN-CONTAINING PROTEIN"/>
    <property type="match status" value="1"/>
</dbReference>
<dbReference type="Gene3D" id="1.20.1250.20">
    <property type="entry name" value="MFS general substrate transporter like domains"/>
    <property type="match status" value="2"/>
</dbReference>
<dbReference type="AlphaFoldDB" id="A0A1V0N4B7"/>
<feature type="transmembrane region" description="Helical" evidence="1">
    <location>
        <begin position="170"/>
        <end position="191"/>
    </location>
</feature>
<keyword evidence="1" id="KW-1133">Transmembrane helix</keyword>
<dbReference type="EMBL" id="CP015363">
    <property type="protein sequence ID" value="ARD84929.1"/>
    <property type="molecule type" value="Genomic_DNA"/>
</dbReference>
<feature type="transmembrane region" description="Helical" evidence="1">
    <location>
        <begin position="290"/>
        <end position="305"/>
    </location>
</feature>
<evidence type="ECO:0000256" key="1">
    <source>
        <dbReference type="SAM" id="Phobius"/>
    </source>
</evidence>
<feature type="transmembrane region" description="Helical" evidence="1">
    <location>
        <begin position="146"/>
        <end position="164"/>
    </location>
</feature>
<feature type="transmembrane region" description="Helical" evidence="1">
    <location>
        <begin position="222"/>
        <end position="246"/>
    </location>
</feature>
<dbReference type="Pfam" id="PF07690">
    <property type="entry name" value="MFS_1"/>
    <property type="match status" value="1"/>
</dbReference>
<dbReference type="InterPro" id="IPR020846">
    <property type="entry name" value="MFS_dom"/>
</dbReference>
<dbReference type="PANTHER" id="PTHR23528">
    <property type="match status" value="1"/>
</dbReference>
<reference evidence="3 4" key="1">
    <citation type="submission" date="2011-10" db="EMBL/GenBank/DDBJ databases">
        <title>Metabolic and evolutionary patterns in the extreme acidophile Ferroplasma acidiphilum.</title>
        <authorList>
            <person name="Golyshina O.V."/>
            <person name="Kozyavkin S.A."/>
            <person name="Tatusov R.L."/>
            <person name="Slesarev A.I."/>
            <person name="Golyshin P.N."/>
        </authorList>
    </citation>
    <scope>NUCLEOTIDE SEQUENCE [LARGE SCALE GENOMIC DNA]</scope>
    <source>
        <strain evidence="4">Y</strain>
    </source>
</reference>
<feature type="domain" description="Major facilitator superfamily (MFS) profile" evidence="2">
    <location>
        <begin position="8"/>
        <end position="405"/>
    </location>
</feature>
<evidence type="ECO:0000259" key="2">
    <source>
        <dbReference type="PROSITE" id="PS50850"/>
    </source>
</evidence>
<dbReference type="RefSeq" id="WP_009886139.1">
    <property type="nucleotide sequence ID" value="NZ_CP015363.1"/>
</dbReference>
<feature type="transmembrane region" description="Helical" evidence="1">
    <location>
        <begin position="258"/>
        <end position="278"/>
    </location>
</feature>
<keyword evidence="1" id="KW-0472">Membrane</keyword>
<protein>
    <submittedName>
        <fullName evidence="3">Major facilitator superfamily permease</fullName>
    </submittedName>
</protein>
<evidence type="ECO:0000313" key="4">
    <source>
        <dbReference type="Proteomes" id="UP000192050"/>
    </source>
</evidence>
<dbReference type="SUPFAM" id="SSF103473">
    <property type="entry name" value="MFS general substrate transporter"/>
    <property type="match status" value="1"/>
</dbReference>
<feature type="transmembrane region" description="Helical" evidence="1">
    <location>
        <begin position="311"/>
        <end position="331"/>
    </location>
</feature>
<feature type="transmembrane region" description="Helical" evidence="1">
    <location>
        <begin position="351"/>
        <end position="371"/>
    </location>
</feature>
<feature type="transmembrane region" description="Helical" evidence="1">
    <location>
        <begin position="80"/>
        <end position="96"/>
    </location>
</feature>
<dbReference type="KEGG" id="fai:FAD_1048"/>
<feature type="transmembrane region" description="Helical" evidence="1">
    <location>
        <begin position="45"/>
        <end position="68"/>
    </location>
</feature>
<feature type="transmembrane region" description="Helical" evidence="1">
    <location>
        <begin position="383"/>
        <end position="403"/>
    </location>
</feature>
<dbReference type="GO" id="GO:0022857">
    <property type="term" value="F:transmembrane transporter activity"/>
    <property type="evidence" value="ECO:0007669"/>
    <property type="project" value="InterPro"/>
</dbReference>
<dbReference type="InterPro" id="IPR036259">
    <property type="entry name" value="MFS_trans_sf"/>
</dbReference>
<dbReference type="STRING" id="74969.FAD_1048"/>